<evidence type="ECO:0000256" key="6">
    <source>
        <dbReference type="ARBA" id="ARBA00023187"/>
    </source>
</evidence>
<dbReference type="Pfam" id="PF04696">
    <property type="entry name" value="Pinin_SDK_memA"/>
    <property type="match status" value="1"/>
</dbReference>
<comment type="caution">
    <text evidence="10">The sequence shown here is derived from an EMBL/GenBank/DDBJ whole genome shotgun (WGS) entry which is preliminary data.</text>
</comment>
<feature type="domain" description="Pinin/SDK/MemA protein" evidence="9">
    <location>
        <begin position="62"/>
        <end position="176"/>
    </location>
</feature>
<reference evidence="10 11" key="1">
    <citation type="submission" date="2024-02" db="EMBL/GenBank/DDBJ databases">
        <title>De novo assembly and annotation of 12 fungi associated with fruit tree decline syndrome in Ontario, Canada.</title>
        <authorList>
            <person name="Sulman M."/>
            <person name="Ellouze W."/>
            <person name="Ilyukhin E."/>
        </authorList>
    </citation>
    <scope>NUCLEOTIDE SEQUENCE [LARGE SCALE GENOMIC DNA]</scope>
    <source>
        <strain evidence="10 11">M97-236</strain>
    </source>
</reference>
<feature type="region of interest" description="Disordered" evidence="8">
    <location>
        <begin position="1"/>
        <end position="128"/>
    </location>
</feature>
<feature type="compositionally biased region" description="Basic and acidic residues" evidence="8">
    <location>
        <begin position="275"/>
        <end position="289"/>
    </location>
</feature>
<accession>A0ABR3RFW3</accession>
<keyword evidence="7" id="KW-0539">Nucleus</keyword>
<keyword evidence="6" id="KW-0508">mRNA splicing</keyword>
<comment type="subcellular location">
    <subcellularLocation>
        <location evidence="1">Nucleus</location>
    </subcellularLocation>
</comment>
<organism evidence="10 11">
    <name type="scientific">Nothophoma quercina</name>
    <dbReference type="NCBI Taxonomy" id="749835"/>
    <lineage>
        <taxon>Eukaryota</taxon>
        <taxon>Fungi</taxon>
        <taxon>Dikarya</taxon>
        <taxon>Ascomycota</taxon>
        <taxon>Pezizomycotina</taxon>
        <taxon>Dothideomycetes</taxon>
        <taxon>Pleosporomycetidae</taxon>
        <taxon>Pleosporales</taxon>
        <taxon>Pleosporineae</taxon>
        <taxon>Didymellaceae</taxon>
        <taxon>Nothophoma</taxon>
    </lineage>
</organism>
<feature type="compositionally biased region" description="Basic and acidic residues" evidence="8">
    <location>
        <begin position="89"/>
        <end position="116"/>
    </location>
</feature>
<keyword evidence="3" id="KW-0507">mRNA processing</keyword>
<name>A0ABR3RFW3_9PLEO</name>
<evidence type="ECO:0000256" key="8">
    <source>
        <dbReference type="SAM" id="MobiDB-lite"/>
    </source>
</evidence>
<evidence type="ECO:0000313" key="11">
    <source>
        <dbReference type="Proteomes" id="UP001521222"/>
    </source>
</evidence>
<proteinExistence type="inferred from homology"/>
<evidence type="ECO:0000256" key="5">
    <source>
        <dbReference type="ARBA" id="ARBA00023163"/>
    </source>
</evidence>
<dbReference type="PANTHER" id="PTHR12707">
    <property type="entry name" value="PINN"/>
    <property type="match status" value="1"/>
</dbReference>
<dbReference type="InterPro" id="IPR006786">
    <property type="entry name" value="Pinin_SDK_MemA"/>
</dbReference>
<feature type="compositionally biased region" description="Basic and acidic residues" evidence="8">
    <location>
        <begin position="38"/>
        <end position="55"/>
    </location>
</feature>
<feature type="compositionally biased region" description="Basic and acidic residues" evidence="8">
    <location>
        <begin position="183"/>
        <end position="210"/>
    </location>
</feature>
<evidence type="ECO:0000256" key="4">
    <source>
        <dbReference type="ARBA" id="ARBA00023015"/>
    </source>
</evidence>
<keyword evidence="11" id="KW-1185">Reference proteome</keyword>
<evidence type="ECO:0000256" key="1">
    <source>
        <dbReference type="ARBA" id="ARBA00004123"/>
    </source>
</evidence>
<comment type="similarity">
    <text evidence="2">Belongs to the pinin family.</text>
</comment>
<evidence type="ECO:0000259" key="9">
    <source>
        <dbReference type="Pfam" id="PF04696"/>
    </source>
</evidence>
<feature type="region of interest" description="Disordered" evidence="8">
    <location>
        <begin position="181"/>
        <end position="304"/>
    </location>
</feature>
<dbReference type="EMBL" id="JAKIXB020000012">
    <property type="protein sequence ID" value="KAL1603338.1"/>
    <property type="molecule type" value="Genomic_DNA"/>
</dbReference>
<keyword evidence="4" id="KW-0805">Transcription regulation</keyword>
<evidence type="ECO:0000256" key="2">
    <source>
        <dbReference type="ARBA" id="ARBA00010386"/>
    </source>
</evidence>
<feature type="compositionally biased region" description="Acidic residues" evidence="8">
    <location>
        <begin position="290"/>
        <end position="304"/>
    </location>
</feature>
<protein>
    <recommendedName>
        <fullName evidence="9">Pinin/SDK/MemA protein domain-containing protein</fullName>
    </recommendedName>
</protein>
<dbReference type="Proteomes" id="UP001521222">
    <property type="component" value="Unassembled WGS sequence"/>
</dbReference>
<gene>
    <name evidence="10" type="ORF">SLS59_004434</name>
</gene>
<keyword evidence="5" id="KW-0804">Transcription</keyword>
<evidence type="ECO:0000313" key="10">
    <source>
        <dbReference type="EMBL" id="KAL1603338.1"/>
    </source>
</evidence>
<evidence type="ECO:0000256" key="3">
    <source>
        <dbReference type="ARBA" id="ARBA00022664"/>
    </source>
</evidence>
<sequence>MSGPIASAVVLPEPDEAPPPPASPSNTLKRRQSSVTEDSVKRARTNGEDAADESKPAVPKRRERGRERRLFGAVLGALSQNPTTAGQKRRSEIEKRQQAQRKQEDEESEQRKAERLARRKVQRWKEQKRFERQAMKVRHDNMLHLAHFLSTKTEPRLHYKPWEMSSEEQTQIDDQVAEARAIIQRERDEYEDRQEEESRRERRSTPDEWTYRGAASPSGKKQDTGTTQQHLESNDAINGAATHAQDQDMQDQHTEATTDSATEPQKPEEPAMDTRSPEHETPADELSKDADEEVVEAAEDTVIY</sequence>
<dbReference type="InterPro" id="IPR039853">
    <property type="entry name" value="Pinin"/>
</dbReference>
<evidence type="ECO:0000256" key="7">
    <source>
        <dbReference type="ARBA" id="ARBA00023242"/>
    </source>
</evidence>
<dbReference type="PANTHER" id="PTHR12707:SF0">
    <property type="entry name" value="PININ"/>
    <property type="match status" value="1"/>
</dbReference>